<feature type="domain" description="Peptidase A1" evidence="7">
    <location>
        <begin position="110"/>
        <end position="410"/>
    </location>
</feature>
<feature type="active site" evidence="3">
    <location>
        <position position="128"/>
    </location>
</feature>
<evidence type="ECO:0000313" key="8">
    <source>
        <dbReference type="EMBL" id="KAJ7765651.1"/>
    </source>
</evidence>
<dbReference type="Pfam" id="PF00026">
    <property type="entry name" value="Asp"/>
    <property type="match status" value="1"/>
</dbReference>
<protein>
    <submittedName>
        <fullName evidence="8">Acid protease</fullName>
    </submittedName>
</protein>
<dbReference type="PROSITE" id="PS00141">
    <property type="entry name" value="ASP_PROTEASE"/>
    <property type="match status" value="1"/>
</dbReference>
<dbReference type="PANTHER" id="PTHR47966:SF51">
    <property type="entry name" value="BETA-SITE APP-CLEAVING ENZYME, ISOFORM A-RELATED"/>
    <property type="match status" value="1"/>
</dbReference>
<dbReference type="GO" id="GO:0004190">
    <property type="term" value="F:aspartic-type endopeptidase activity"/>
    <property type="evidence" value="ECO:0007669"/>
    <property type="project" value="UniProtKB-KW"/>
</dbReference>
<keyword evidence="2 5" id="KW-0064">Aspartyl protease</keyword>
<evidence type="ECO:0000256" key="5">
    <source>
        <dbReference type="RuleBase" id="RU000454"/>
    </source>
</evidence>
<name>A0AAD7JMM1_9AGAR</name>
<dbReference type="InterPro" id="IPR034164">
    <property type="entry name" value="Pepsin-like_dom"/>
</dbReference>
<dbReference type="InterPro" id="IPR001461">
    <property type="entry name" value="Aspartic_peptidase_A1"/>
</dbReference>
<dbReference type="PROSITE" id="PS51767">
    <property type="entry name" value="PEPTIDASE_A1"/>
    <property type="match status" value="1"/>
</dbReference>
<feature type="active site" evidence="3">
    <location>
        <position position="299"/>
    </location>
</feature>
<dbReference type="EMBL" id="JARKIB010000025">
    <property type="protein sequence ID" value="KAJ7765651.1"/>
    <property type="molecule type" value="Genomic_DNA"/>
</dbReference>
<reference evidence="8" key="1">
    <citation type="submission" date="2023-03" db="EMBL/GenBank/DDBJ databases">
        <title>Massive genome expansion in bonnet fungi (Mycena s.s.) driven by repeated elements and novel gene families across ecological guilds.</title>
        <authorList>
            <consortium name="Lawrence Berkeley National Laboratory"/>
            <person name="Harder C.B."/>
            <person name="Miyauchi S."/>
            <person name="Viragh M."/>
            <person name="Kuo A."/>
            <person name="Thoen E."/>
            <person name="Andreopoulos B."/>
            <person name="Lu D."/>
            <person name="Skrede I."/>
            <person name="Drula E."/>
            <person name="Henrissat B."/>
            <person name="Morin E."/>
            <person name="Kohler A."/>
            <person name="Barry K."/>
            <person name="LaButti K."/>
            <person name="Morin E."/>
            <person name="Salamov A."/>
            <person name="Lipzen A."/>
            <person name="Mereny Z."/>
            <person name="Hegedus B."/>
            <person name="Baldrian P."/>
            <person name="Stursova M."/>
            <person name="Weitz H."/>
            <person name="Taylor A."/>
            <person name="Grigoriev I.V."/>
            <person name="Nagy L.G."/>
            <person name="Martin F."/>
            <person name="Kauserud H."/>
        </authorList>
    </citation>
    <scope>NUCLEOTIDE SEQUENCE</scope>
    <source>
        <strain evidence="8">CBHHK182m</strain>
    </source>
</reference>
<keyword evidence="5 8" id="KW-0645">Protease</keyword>
<dbReference type="GO" id="GO:0006508">
    <property type="term" value="P:proteolysis"/>
    <property type="evidence" value="ECO:0007669"/>
    <property type="project" value="UniProtKB-KW"/>
</dbReference>
<organism evidence="8 9">
    <name type="scientific">Mycena metata</name>
    <dbReference type="NCBI Taxonomy" id="1033252"/>
    <lineage>
        <taxon>Eukaryota</taxon>
        <taxon>Fungi</taxon>
        <taxon>Dikarya</taxon>
        <taxon>Basidiomycota</taxon>
        <taxon>Agaricomycotina</taxon>
        <taxon>Agaricomycetes</taxon>
        <taxon>Agaricomycetidae</taxon>
        <taxon>Agaricales</taxon>
        <taxon>Marasmiineae</taxon>
        <taxon>Mycenaceae</taxon>
        <taxon>Mycena</taxon>
    </lineage>
</organism>
<evidence type="ECO:0000313" key="9">
    <source>
        <dbReference type="Proteomes" id="UP001215598"/>
    </source>
</evidence>
<keyword evidence="6" id="KW-0732">Signal</keyword>
<dbReference type="InterPro" id="IPR021109">
    <property type="entry name" value="Peptidase_aspartic_dom_sf"/>
</dbReference>
<evidence type="ECO:0000256" key="4">
    <source>
        <dbReference type="PIRSR" id="PIRSR601461-2"/>
    </source>
</evidence>
<dbReference type="InterPro" id="IPR033121">
    <property type="entry name" value="PEPTIDASE_A1"/>
</dbReference>
<keyword evidence="9" id="KW-1185">Reference proteome</keyword>
<evidence type="ECO:0000259" key="7">
    <source>
        <dbReference type="PROSITE" id="PS51767"/>
    </source>
</evidence>
<dbReference type="PRINTS" id="PR00792">
    <property type="entry name" value="PEPSIN"/>
</dbReference>
<gene>
    <name evidence="8" type="ORF">B0H16DRAFT_1673835</name>
</gene>
<dbReference type="AlphaFoldDB" id="A0AAD7JMM1"/>
<dbReference type="CDD" id="cd05471">
    <property type="entry name" value="pepsin_like"/>
    <property type="match status" value="1"/>
</dbReference>
<comment type="caution">
    <text evidence="8">The sequence shown here is derived from an EMBL/GenBank/DDBJ whole genome shotgun (WGS) entry which is preliminary data.</text>
</comment>
<comment type="similarity">
    <text evidence="1 5">Belongs to the peptidase A1 family.</text>
</comment>
<accession>A0AAD7JMM1</accession>
<evidence type="ECO:0000256" key="1">
    <source>
        <dbReference type="ARBA" id="ARBA00007447"/>
    </source>
</evidence>
<evidence type="ECO:0000256" key="6">
    <source>
        <dbReference type="SAM" id="SignalP"/>
    </source>
</evidence>
<evidence type="ECO:0000256" key="2">
    <source>
        <dbReference type="ARBA" id="ARBA00022750"/>
    </source>
</evidence>
<feature type="disulfide bond" evidence="4">
    <location>
        <begin position="141"/>
        <end position="146"/>
    </location>
</feature>
<feature type="chain" id="PRO_5041910334" evidence="6">
    <location>
        <begin position="24"/>
        <end position="413"/>
    </location>
</feature>
<proteinExistence type="inferred from homology"/>
<dbReference type="PANTHER" id="PTHR47966">
    <property type="entry name" value="BETA-SITE APP-CLEAVING ENZYME, ISOFORM A-RELATED"/>
    <property type="match status" value="1"/>
</dbReference>
<evidence type="ECO:0000256" key="3">
    <source>
        <dbReference type="PIRSR" id="PIRSR601461-1"/>
    </source>
</evidence>
<dbReference type="Gene3D" id="2.40.70.10">
    <property type="entry name" value="Acid Proteases"/>
    <property type="match status" value="2"/>
</dbReference>
<dbReference type="SUPFAM" id="SSF50630">
    <property type="entry name" value="Acid proteases"/>
    <property type="match status" value="1"/>
</dbReference>
<dbReference type="InterPro" id="IPR001969">
    <property type="entry name" value="Aspartic_peptidase_AS"/>
</dbReference>
<feature type="signal peptide" evidence="6">
    <location>
        <begin position="1"/>
        <end position="23"/>
    </location>
</feature>
<keyword evidence="5" id="KW-0378">Hydrolase</keyword>
<sequence length="413" mass="44020">MFIKAAFCFVVTLAVSLTIPACGTSVLLRRRSSLTGPDGVFDHDKAVVGTVNTVNKHRQNLLNLKKNRGTHAFNEGAEIKVLANVPKEVEARMAKRQSEPLVDEEDGLEWAGTISVGTPAQTFLIDFDTGSSDLWIPSSSCRSAACTDKAKYKSSSSSTSVAKSGSFSIQYGDNSIMSGPIYTVSEVSVAGIEVVGQYFSAVTTVSSAVQNSFPLLSALNESPFFDTANELRRVAANKFSFYLANRGSELYLGGTNDRLYTGPIEYNGVDASTGFWQVPNAEIKVGATAIASNLQTIIDSGTTLMYCPPVVAKKIYSSVAGWKIFDPANGYYSFPCSNPPRFSFNWGGRDWTISAANLNLGQTEIGSKDCVGSLAGLDVGLGSNVCLLGDAFMSGFYVVFDRGEEAVGIAALA</sequence>
<dbReference type="Proteomes" id="UP001215598">
    <property type="component" value="Unassembled WGS sequence"/>
</dbReference>
<keyword evidence="4" id="KW-1015">Disulfide bond</keyword>